<dbReference type="AlphaFoldDB" id="A0A0S4MY79"/>
<evidence type="ECO:0000256" key="1">
    <source>
        <dbReference type="ARBA" id="ARBA00022729"/>
    </source>
</evidence>
<dbReference type="InterPro" id="IPR002491">
    <property type="entry name" value="ABC_transptr_periplasmic_BD"/>
</dbReference>
<keyword evidence="1 2" id="KW-0732">Signal</keyword>
<reference evidence="5" key="1">
    <citation type="submission" date="2015-11" db="EMBL/GenBank/DDBJ databases">
        <authorList>
            <person name="Varghese N."/>
        </authorList>
    </citation>
    <scope>NUCLEOTIDE SEQUENCE [LARGE SCALE GENOMIC DNA]</scope>
</reference>
<evidence type="ECO:0000313" key="4">
    <source>
        <dbReference type="EMBL" id="CUU03916.1"/>
    </source>
</evidence>
<protein>
    <submittedName>
        <fullName evidence="4">Iron complex transport system substrate-binding protein</fullName>
    </submittedName>
</protein>
<dbReference type="Proteomes" id="UP000320623">
    <property type="component" value="Unassembled WGS sequence"/>
</dbReference>
<dbReference type="Gene3D" id="3.40.50.1980">
    <property type="entry name" value="Nitrogenase molybdenum iron protein domain"/>
    <property type="match status" value="2"/>
</dbReference>
<dbReference type="CDD" id="cd01144">
    <property type="entry name" value="BtuF"/>
    <property type="match status" value="1"/>
</dbReference>
<name>A0A0S4MY79_9BACT</name>
<evidence type="ECO:0000259" key="3">
    <source>
        <dbReference type="PROSITE" id="PS50983"/>
    </source>
</evidence>
<proteinExistence type="predicted"/>
<accession>A0A0S4MY79</accession>
<evidence type="ECO:0000256" key="2">
    <source>
        <dbReference type="SAM" id="SignalP"/>
    </source>
</evidence>
<dbReference type="Pfam" id="PF01497">
    <property type="entry name" value="Peripla_BP_2"/>
    <property type="match status" value="1"/>
</dbReference>
<dbReference type="SUPFAM" id="SSF53807">
    <property type="entry name" value="Helical backbone' metal receptor"/>
    <property type="match status" value="1"/>
</dbReference>
<feature type="chain" id="PRO_5006624647" evidence="2">
    <location>
        <begin position="20"/>
        <end position="284"/>
    </location>
</feature>
<dbReference type="RefSeq" id="WP_140944632.1">
    <property type="nucleotide sequence ID" value="NZ_FAOO01000005.1"/>
</dbReference>
<dbReference type="STRING" id="1643428.GCA_001442855_00830"/>
<dbReference type="EMBL" id="FAOO01000005">
    <property type="protein sequence ID" value="CUU03916.1"/>
    <property type="molecule type" value="Genomic_DNA"/>
</dbReference>
<dbReference type="InterPro" id="IPR054828">
    <property type="entry name" value="Vit_B12_bind_prot"/>
</dbReference>
<dbReference type="OrthoDB" id="9787830at2"/>
<dbReference type="InterPro" id="IPR050902">
    <property type="entry name" value="ABC_Transporter_SBP"/>
</dbReference>
<gene>
    <name evidence="4" type="ORF">JGI1_00853</name>
</gene>
<dbReference type="PANTHER" id="PTHR30535">
    <property type="entry name" value="VITAMIN B12-BINDING PROTEIN"/>
    <property type="match status" value="1"/>
</dbReference>
<dbReference type="PROSITE" id="PS50983">
    <property type="entry name" value="FE_B12_PBP"/>
    <property type="match status" value="1"/>
</dbReference>
<keyword evidence="5" id="KW-1185">Reference proteome</keyword>
<feature type="signal peptide" evidence="2">
    <location>
        <begin position="1"/>
        <end position="19"/>
    </location>
</feature>
<dbReference type="NCBIfam" id="NF038402">
    <property type="entry name" value="TroA_like"/>
    <property type="match status" value="1"/>
</dbReference>
<dbReference type="PANTHER" id="PTHR30535:SF34">
    <property type="entry name" value="MOLYBDATE-BINDING PROTEIN MOLA"/>
    <property type="match status" value="1"/>
</dbReference>
<sequence>MKKMFSLVFSLLLISVSFAQIEVVDDLNRKIQFSNPPKRIVSLAPSITETLFFLGLGDRIVGVTRYCNYPPEAREKQIIGGVIDPNYELIVSLKPDLIIMTVEGNTKESFERLSGLGFKIFVTNPRNFDGIFKTVLDIGKICAVEERAKFLVDSLKSDLERIEKPKNKPKIFVLLSLNPLMTAGKNTFINEIIERAGGVNIGRRSNQNYPIFNREEILRENPDILILTDPNIDREELLRNFPEWKHLKAINENRIFKVDPDILLRPSPRVVLAVKIISQLIKKF</sequence>
<feature type="domain" description="Fe/B12 periplasmic-binding" evidence="3">
    <location>
        <begin position="39"/>
        <end position="284"/>
    </location>
</feature>
<organism evidence="4 5">
    <name type="scientific">Candidatus Thermokryptus mobilis</name>
    <dbReference type="NCBI Taxonomy" id="1643428"/>
    <lineage>
        <taxon>Bacteria</taxon>
        <taxon>Pseudomonadati</taxon>
        <taxon>Candidatus Kryptoniota</taxon>
        <taxon>Candidatus Thermokryptus</taxon>
    </lineage>
</organism>
<evidence type="ECO:0000313" key="5">
    <source>
        <dbReference type="Proteomes" id="UP000320623"/>
    </source>
</evidence>